<evidence type="ECO:0000313" key="1">
    <source>
        <dbReference type="EMBL" id="KAG9225052.1"/>
    </source>
</evidence>
<dbReference type="EMBL" id="WQMT02000003">
    <property type="protein sequence ID" value="KAG9225052.1"/>
    <property type="molecule type" value="Genomic_DNA"/>
</dbReference>
<protein>
    <submittedName>
        <fullName evidence="1">Uncharacterized protein</fullName>
    </submittedName>
</protein>
<keyword evidence="2" id="KW-1185">Reference proteome</keyword>
<accession>A0ACB7J3B3</accession>
<sequence length="160" mass="18915">MPTKYTRRERVVRPARRIRVTNPPTNALRRMTRDEVDVDDNQTREKANEVTIERKVPRTLNERKEGEVKKRFVPRQPRKDKRRWLGEHGKMTQNPAQARPPASSWDTTQDEVDVDDDQTKEKANEVTIECKPPKKLNERREGQVKEEVRPRQPRKDKDGG</sequence>
<dbReference type="Proteomes" id="UP000824881">
    <property type="component" value="Unassembled WGS sequence"/>
</dbReference>
<name>A0ACB7J3B3_PLECO</name>
<comment type="caution">
    <text evidence="1">The sequence shown here is derived from an EMBL/GenBank/DDBJ whole genome shotgun (WGS) entry which is preliminary data.</text>
</comment>
<reference evidence="1 2" key="1">
    <citation type="journal article" date="2021" name="Appl. Environ. Microbiol.">
        <title>Genetic linkage and physical mapping for an oyster mushroom Pleurotus cornucopiae and QTL analysis for the trait cap color.</title>
        <authorList>
            <person name="Zhang Y."/>
            <person name="Gao W."/>
            <person name="Sonnenberg A."/>
            <person name="Chen Q."/>
            <person name="Zhang J."/>
            <person name="Huang C."/>
        </authorList>
    </citation>
    <scope>NUCLEOTIDE SEQUENCE [LARGE SCALE GENOMIC DNA]</scope>
    <source>
        <strain evidence="1">CCMSSC00406</strain>
    </source>
</reference>
<evidence type="ECO:0000313" key="2">
    <source>
        <dbReference type="Proteomes" id="UP000824881"/>
    </source>
</evidence>
<proteinExistence type="predicted"/>
<gene>
    <name evidence="1" type="ORF">CCMSSC00406_0001797</name>
</gene>
<organism evidence="1 2">
    <name type="scientific">Pleurotus cornucopiae</name>
    <name type="common">Cornucopia mushroom</name>
    <dbReference type="NCBI Taxonomy" id="5321"/>
    <lineage>
        <taxon>Eukaryota</taxon>
        <taxon>Fungi</taxon>
        <taxon>Dikarya</taxon>
        <taxon>Basidiomycota</taxon>
        <taxon>Agaricomycotina</taxon>
        <taxon>Agaricomycetes</taxon>
        <taxon>Agaricomycetidae</taxon>
        <taxon>Agaricales</taxon>
        <taxon>Pleurotineae</taxon>
        <taxon>Pleurotaceae</taxon>
        <taxon>Pleurotus</taxon>
    </lineage>
</organism>